<keyword evidence="2" id="KW-1185">Reference proteome</keyword>
<gene>
    <name evidence="1" type="ORF">HNY73_001934</name>
</gene>
<organism evidence="1 2">
    <name type="scientific">Argiope bruennichi</name>
    <name type="common">Wasp spider</name>
    <name type="synonym">Aranea bruennichi</name>
    <dbReference type="NCBI Taxonomy" id="94029"/>
    <lineage>
        <taxon>Eukaryota</taxon>
        <taxon>Metazoa</taxon>
        <taxon>Ecdysozoa</taxon>
        <taxon>Arthropoda</taxon>
        <taxon>Chelicerata</taxon>
        <taxon>Arachnida</taxon>
        <taxon>Araneae</taxon>
        <taxon>Araneomorphae</taxon>
        <taxon>Entelegynae</taxon>
        <taxon>Araneoidea</taxon>
        <taxon>Araneidae</taxon>
        <taxon>Argiope</taxon>
    </lineage>
</organism>
<accession>A0A8T0FTD6</accession>
<dbReference type="AlphaFoldDB" id="A0A8T0FTD6"/>
<comment type="caution">
    <text evidence="1">The sequence shown here is derived from an EMBL/GenBank/DDBJ whole genome shotgun (WGS) entry which is preliminary data.</text>
</comment>
<protein>
    <submittedName>
        <fullName evidence="1">Uncharacterized protein</fullName>
    </submittedName>
</protein>
<evidence type="ECO:0000313" key="2">
    <source>
        <dbReference type="Proteomes" id="UP000807504"/>
    </source>
</evidence>
<sequence>MGGYLARRSIKTISELAEGHKESFRGQNTSSQGEEETVSLHVFCDASAKAYATCISPRVEVREKSENLLEKRASEIEDEKEEAVQQQYVENLPESDKTFLPNLNTMKTRLGRKIQASKRLNL</sequence>
<reference evidence="1" key="2">
    <citation type="submission" date="2020-06" db="EMBL/GenBank/DDBJ databases">
        <authorList>
            <person name="Sheffer M."/>
        </authorList>
    </citation>
    <scope>NUCLEOTIDE SEQUENCE</scope>
</reference>
<dbReference type="Pfam" id="PF05380">
    <property type="entry name" value="Peptidase_A17"/>
    <property type="match status" value="1"/>
</dbReference>
<evidence type="ECO:0000313" key="1">
    <source>
        <dbReference type="EMBL" id="KAF8793902.1"/>
    </source>
</evidence>
<proteinExistence type="predicted"/>
<name>A0A8T0FTD6_ARGBR</name>
<dbReference type="EMBL" id="JABXBU010000002">
    <property type="protein sequence ID" value="KAF8793902.1"/>
    <property type="molecule type" value="Genomic_DNA"/>
</dbReference>
<dbReference type="InterPro" id="IPR008042">
    <property type="entry name" value="Retrotrans_Pao"/>
</dbReference>
<dbReference type="Proteomes" id="UP000807504">
    <property type="component" value="Unassembled WGS sequence"/>
</dbReference>
<reference evidence="1" key="1">
    <citation type="journal article" date="2020" name="bioRxiv">
        <title>Chromosome-level reference genome of the European wasp spider Argiope bruennichi: a resource for studies on range expansion and evolutionary adaptation.</title>
        <authorList>
            <person name="Sheffer M.M."/>
            <person name="Hoppe A."/>
            <person name="Krehenwinkel H."/>
            <person name="Uhl G."/>
            <person name="Kuss A.W."/>
            <person name="Jensen L."/>
            <person name="Jensen C."/>
            <person name="Gillespie R.G."/>
            <person name="Hoff K.J."/>
            <person name="Prost S."/>
        </authorList>
    </citation>
    <scope>NUCLEOTIDE SEQUENCE</scope>
</reference>